<dbReference type="OMA" id="HQIFPLC"/>
<dbReference type="Pfam" id="PF00335">
    <property type="entry name" value="Tetraspanin"/>
    <property type="match status" value="1"/>
</dbReference>
<organism evidence="7 8">
    <name type="scientific">Monodelphis domestica</name>
    <name type="common">Gray short-tailed opossum</name>
    <dbReference type="NCBI Taxonomy" id="13616"/>
    <lineage>
        <taxon>Eukaryota</taxon>
        <taxon>Metazoa</taxon>
        <taxon>Chordata</taxon>
        <taxon>Craniata</taxon>
        <taxon>Vertebrata</taxon>
        <taxon>Euteleostomi</taxon>
        <taxon>Mammalia</taxon>
        <taxon>Metatheria</taxon>
        <taxon>Didelphimorphia</taxon>
        <taxon>Didelphidae</taxon>
        <taxon>Monodelphis</taxon>
    </lineage>
</organism>
<evidence type="ECO:0000256" key="3">
    <source>
        <dbReference type="ARBA" id="ARBA00022989"/>
    </source>
</evidence>
<dbReference type="GO" id="GO:0005886">
    <property type="term" value="C:plasma membrane"/>
    <property type="evidence" value="ECO:0000318"/>
    <property type="project" value="GO_Central"/>
</dbReference>
<proteinExistence type="predicted"/>
<evidence type="ECO:0000256" key="2">
    <source>
        <dbReference type="ARBA" id="ARBA00022692"/>
    </source>
</evidence>
<dbReference type="Bgee" id="ENSMODG00000013845">
    <property type="expression patterns" value="Expressed in cerebellum and 17 other cell types or tissues"/>
</dbReference>
<dbReference type="FunCoup" id="F6X6L0">
    <property type="interactions" value="52"/>
</dbReference>
<evidence type="ECO:0000256" key="5">
    <source>
        <dbReference type="SAM" id="MobiDB-lite"/>
    </source>
</evidence>
<dbReference type="Gene3D" id="1.10.1450.10">
    <property type="entry name" value="Tetraspanin"/>
    <property type="match status" value="1"/>
</dbReference>
<evidence type="ECO:0008006" key="9">
    <source>
        <dbReference type="Google" id="ProtNLM"/>
    </source>
</evidence>
<keyword evidence="3 6" id="KW-1133">Transmembrane helix</keyword>
<name>F6X6L0_MONDO</name>
<feature type="transmembrane region" description="Helical" evidence="6">
    <location>
        <begin position="294"/>
        <end position="318"/>
    </location>
</feature>
<dbReference type="InParanoid" id="F6X6L0"/>
<dbReference type="AlphaFoldDB" id="F6X6L0"/>
<accession>F6X6L0</accession>
<feature type="region of interest" description="Disordered" evidence="5">
    <location>
        <begin position="228"/>
        <end position="253"/>
    </location>
</feature>
<dbReference type="eggNOG" id="KOG3882">
    <property type="taxonomic scope" value="Eukaryota"/>
</dbReference>
<reference evidence="7" key="3">
    <citation type="submission" date="2025-09" db="UniProtKB">
        <authorList>
            <consortium name="Ensembl"/>
        </authorList>
    </citation>
    <scope>IDENTIFICATION</scope>
</reference>
<feature type="compositionally biased region" description="Low complexity" evidence="5">
    <location>
        <begin position="182"/>
        <end position="204"/>
    </location>
</feature>
<evidence type="ECO:0000313" key="7">
    <source>
        <dbReference type="Ensembl" id="ENSMODP00000017306.4"/>
    </source>
</evidence>
<dbReference type="InterPro" id="IPR008952">
    <property type="entry name" value="Tetraspanin_EC2_sf"/>
</dbReference>
<protein>
    <recommendedName>
        <fullName evidence="9">Tetraspanin</fullName>
    </recommendedName>
</protein>
<feature type="transmembrane region" description="Helical" evidence="6">
    <location>
        <begin position="87"/>
        <end position="110"/>
    </location>
</feature>
<dbReference type="Ensembl" id="ENSMODT00000017625.5">
    <property type="protein sequence ID" value="ENSMODP00000017306.4"/>
    <property type="gene ID" value="ENSMODG00000013845.5"/>
</dbReference>
<dbReference type="GeneTree" id="ENSGT00940000161485"/>
<dbReference type="PANTHER" id="PTHR19282">
    <property type="entry name" value="TETRASPANIN"/>
    <property type="match status" value="1"/>
</dbReference>
<evidence type="ECO:0000256" key="6">
    <source>
        <dbReference type="SAM" id="Phobius"/>
    </source>
</evidence>
<keyword evidence="4 6" id="KW-0472">Membrane</keyword>
<evidence type="ECO:0000256" key="4">
    <source>
        <dbReference type="ARBA" id="ARBA00023136"/>
    </source>
</evidence>
<dbReference type="HOGENOM" id="CLU_055524_4_1_1"/>
<keyword evidence="2 6" id="KW-0812">Transmembrane</keyword>
<dbReference type="PANTHER" id="PTHR19282:SF263">
    <property type="entry name" value="LEUKOCYTE ANTIGEN CD37"/>
    <property type="match status" value="1"/>
</dbReference>
<dbReference type="Proteomes" id="UP000002280">
    <property type="component" value="Chromosome 4"/>
</dbReference>
<reference evidence="7 8" key="1">
    <citation type="journal article" date="2007" name="Nature">
        <title>Genome of the marsupial Monodelphis domestica reveals innovation in non-coding sequences.</title>
        <authorList>
            <person name="Mikkelsen T.S."/>
            <person name="Wakefield M.J."/>
            <person name="Aken B."/>
            <person name="Amemiya C.T."/>
            <person name="Chang J.L."/>
            <person name="Duke S."/>
            <person name="Garber M."/>
            <person name="Gentles A.J."/>
            <person name="Goodstadt L."/>
            <person name="Heger A."/>
            <person name="Jurka J."/>
            <person name="Kamal M."/>
            <person name="Mauceli E."/>
            <person name="Searle S.M."/>
            <person name="Sharpe T."/>
            <person name="Baker M.L."/>
            <person name="Batzer M.A."/>
            <person name="Benos P.V."/>
            <person name="Belov K."/>
            <person name="Clamp M."/>
            <person name="Cook A."/>
            <person name="Cuff J."/>
            <person name="Das R."/>
            <person name="Davidow L."/>
            <person name="Deakin J.E."/>
            <person name="Fazzari M.J."/>
            <person name="Glass J.L."/>
            <person name="Grabherr M."/>
            <person name="Greally J.M."/>
            <person name="Gu W."/>
            <person name="Hore T.A."/>
            <person name="Huttley G.A."/>
            <person name="Kleber M."/>
            <person name="Jirtle R.L."/>
            <person name="Koina E."/>
            <person name="Lee J.T."/>
            <person name="Mahony S."/>
            <person name="Marra M.A."/>
            <person name="Miller R.D."/>
            <person name="Nicholls R.D."/>
            <person name="Oda M."/>
            <person name="Papenfuss A.T."/>
            <person name="Parra Z.E."/>
            <person name="Pollock D.D."/>
            <person name="Ray D.A."/>
            <person name="Schein J.E."/>
            <person name="Speed T.P."/>
            <person name="Thompson K."/>
            <person name="VandeBerg J.L."/>
            <person name="Wade C.M."/>
            <person name="Walker J.A."/>
            <person name="Waters P.D."/>
            <person name="Webber C."/>
            <person name="Weidman J.R."/>
            <person name="Xie X."/>
            <person name="Zody M.C."/>
            <person name="Baldwin J."/>
            <person name="Abdouelleil A."/>
            <person name="Abdulkadir J."/>
            <person name="Abebe A."/>
            <person name="Abera B."/>
            <person name="Abreu J."/>
            <person name="Acer S.C."/>
            <person name="Aftuck L."/>
            <person name="Alexander A."/>
            <person name="An P."/>
            <person name="Anderson E."/>
            <person name="Anderson S."/>
            <person name="Arachi H."/>
            <person name="Azer M."/>
            <person name="Bachantsang P."/>
            <person name="Barry A."/>
            <person name="Bayul T."/>
            <person name="Berlin A."/>
            <person name="Bessette D."/>
            <person name="Bloom T."/>
            <person name="Bloom T."/>
            <person name="Boguslavskiy L."/>
            <person name="Bonnet C."/>
            <person name="Boukhgalter B."/>
            <person name="Bourzgui I."/>
            <person name="Brown A."/>
            <person name="Cahill P."/>
            <person name="Channer S."/>
            <person name="Cheshatsang Y."/>
            <person name="Chuda L."/>
            <person name="Citroen M."/>
            <person name="Collymore A."/>
            <person name="Cooke P."/>
            <person name="Costello M."/>
            <person name="D'Aco K."/>
            <person name="Daza R."/>
            <person name="De Haan G."/>
            <person name="DeGray S."/>
            <person name="DeMaso C."/>
            <person name="Dhargay N."/>
            <person name="Dooley K."/>
            <person name="Dooley E."/>
            <person name="Doricent M."/>
            <person name="Dorje P."/>
            <person name="Dorjee K."/>
            <person name="Dupes A."/>
            <person name="Elong R."/>
            <person name="Falk J."/>
            <person name="Farina A."/>
            <person name="Faro S."/>
            <person name="Ferguson D."/>
            <person name="Fisher S."/>
            <person name="Foley C.D."/>
            <person name="Franke A."/>
            <person name="Friedrich D."/>
            <person name="Gadbois L."/>
            <person name="Gearin G."/>
            <person name="Gearin C.R."/>
            <person name="Giannoukos G."/>
            <person name="Goode T."/>
            <person name="Graham J."/>
            <person name="Grandbois E."/>
            <person name="Grewal S."/>
            <person name="Gyaltsen K."/>
            <person name="Hafez N."/>
            <person name="Hagos B."/>
            <person name="Hall J."/>
            <person name="Henson C."/>
            <person name="Hollinger A."/>
            <person name="Honan T."/>
            <person name="Huard M.D."/>
            <person name="Hughes L."/>
            <person name="Hurhula B."/>
            <person name="Husby M.E."/>
            <person name="Kamat A."/>
            <person name="Kanga B."/>
            <person name="Kashin S."/>
            <person name="Khazanovich D."/>
            <person name="Kisner P."/>
            <person name="Lance K."/>
            <person name="Lara M."/>
            <person name="Lee W."/>
            <person name="Lennon N."/>
            <person name="Letendre F."/>
            <person name="LeVine R."/>
            <person name="Lipovsky A."/>
            <person name="Liu X."/>
            <person name="Liu J."/>
            <person name="Liu S."/>
            <person name="Lokyitsang T."/>
            <person name="Lokyitsang Y."/>
            <person name="Lubonja R."/>
            <person name="Lui A."/>
            <person name="MacDonald P."/>
            <person name="Magnisalis V."/>
            <person name="Maru K."/>
            <person name="Matthews C."/>
            <person name="McCusker W."/>
            <person name="McDonough S."/>
            <person name="Mehta T."/>
            <person name="Meldrim J."/>
            <person name="Meneus L."/>
            <person name="Mihai O."/>
            <person name="Mihalev A."/>
            <person name="Mihova T."/>
            <person name="Mittelman R."/>
            <person name="Mlenga V."/>
            <person name="Montmayeur A."/>
            <person name="Mulrain L."/>
            <person name="Navidi A."/>
            <person name="Naylor J."/>
            <person name="Negash T."/>
            <person name="Nguyen T."/>
            <person name="Nguyen N."/>
            <person name="Nicol R."/>
            <person name="Norbu C."/>
            <person name="Norbu N."/>
            <person name="Novod N."/>
            <person name="O'Neill B."/>
            <person name="Osman S."/>
            <person name="Markiewicz E."/>
            <person name="Oyono O.L."/>
            <person name="Patti C."/>
            <person name="Phunkhang P."/>
            <person name="Pierre F."/>
            <person name="Priest M."/>
            <person name="Raghuraman S."/>
            <person name="Rege F."/>
            <person name="Reyes R."/>
            <person name="Rise C."/>
            <person name="Rogov P."/>
            <person name="Ross K."/>
            <person name="Ryan E."/>
            <person name="Settipalli S."/>
            <person name="Shea T."/>
            <person name="Sherpa N."/>
            <person name="Shi L."/>
            <person name="Shih D."/>
            <person name="Sparrow T."/>
            <person name="Spaulding J."/>
            <person name="Stalker J."/>
            <person name="Stange-Thomann N."/>
            <person name="Stavropoulos S."/>
            <person name="Stone C."/>
            <person name="Strader C."/>
            <person name="Tesfaye S."/>
            <person name="Thomson T."/>
            <person name="Thoulutsang Y."/>
            <person name="Thoulutsang D."/>
            <person name="Topham K."/>
            <person name="Topping I."/>
            <person name="Tsamla T."/>
            <person name="Vassiliev H."/>
            <person name="Vo A."/>
            <person name="Wangchuk T."/>
            <person name="Wangdi T."/>
            <person name="Weiand M."/>
            <person name="Wilkinson J."/>
            <person name="Wilson A."/>
            <person name="Yadav S."/>
            <person name="Young G."/>
            <person name="Yu Q."/>
            <person name="Zembek L."/>
            <person name="Zhong D."/>
            <person name="Zimmer A."/>
            <person name="Zwirko Z."/>
            <person name="Jaffe D.B."/>
            <person name="Alvarez P."/>
            <person name="Brockman W."/>
            <person name="Butler J."/>
            <person name="Chin C."/>
            <person name="Gnerre S."/>
            <person name="MacCallum I."/>
            <person name="Graves J.A."/>
            <person name="Ponting C.P."/>
            <person name="Breen M."/>
            <person name="Samollow P.B."/>
            <person name="Lander E.S."/>
            <person name="Lindblad-Toh K."/>
        </authorList>
    </citation>
    <scope>NUCLEOTIDE SEQUENCE [LARGE SCALE GENOMIC DNA]</scope>
</reference>
<reference evidence="7" key="2">
    <citation type="submission" date="2025-08" db="UniProtKB">
        <authorList>
            <consortium name="Ensembl"/>
        </authorList>
    </citation>
    <scope>IDENTIFICATION</scope>
</reference>
<dbReference type="STRING" id="13616.ENSMODP00000017306"/>
<dbReference type="InterPro" id="IPR018499">
    <property type="entry name" value="Tetraspanin/Peripherin"/>
</dbReference>
<comment type="subcellular location">
    <subcellularLocation>
        <location evidence="1">Membrane</location>
        <topology evidence="1">Multi-pass membrane protein</topology>
    </subcellularLocation>
</comment>
<feature type="region of interest" description="Disordered" evidence="5">
    <location>
        <begin position="169"/>
        <end position="209"/>
    </location>
</feature>
<evidence type="ECO:0000313" key="8">
    <source>
        <dbReference type="Proteomes" id="UP000002280"/>
    </source>
</evidence>
<dbReference type="SUPFAM" id="SSF48652">
    <property type="entry name" value="Tetraspanin"/>
    <property type="match status" value="1"/>
</dbReference>
<keyword evidence="8" id="KW-1185">Reference proteome</keyword>
<sequence>DHGGEGLPEPHQIFPLCLQHLLLRPGQPHILLRSVDPRGQEQLCLLPGHVLYTAESVVLCPGHLWDLHGHPVFPRLPCALKEIRCLLGLYFGLLLLLFTAQITIGVLIYTQHGSLERKVKLIVLDVIENYHKYPDAYSTAENWDFVQFQLRCCGWDSPQDWWLASSLRPNGSAPSGGERAFTSSPTTRSSSLMSPNSSLMSPSSQTLGPVPRVPCSCQNTSVIMGAPPSPAEVSKVSQPAPGPGAKASRVLPGPGVPGTATRLHSGELCSLPADSSVYQEGCSRSLYTWLHNNLISIVGISLGLGLLELGVMSLSMFLCRNLDHVYNKLSRYS</sequence>
<evidence type="ECO:0000256" key="1">
    <source>
        <dbReference type="ARBA" id="ARBA00004141"/>
    </source>
</evidence>